<evidence type="ECO:0000313" key="3">
    <source>
        <dbReference type="Proteomes" id="UP000664654"/>
    </source>
</evidence>
<evidence type="ECO:0000313" key="2">
    <source>
        <dbReference type="EMBL" id="MBN7828137.1"/>
    </source>
</evidence>
<gene>
    <name evidence="2" type="ORF">J0A66_23160</name>
</gene>
<accession>A0A939ITT7</accession>
<keyword evidence="1" id="KW-0812">Transmembrane</keyword>
<organism evidence="2 3">
    <name type="scientific">Bowmanella dokdonensis</name>
    <dbReference type="NCBI Taxonomy" id="751969"/>
    <lineage>
        <taxon>Bacteria</taxon>
        <taxon>Pseudomonadati</taxon>
        <taxon>Pseudomonadota</taxon>
        <taxon>Gammaproteobacteria</taxon>
        <taxon>Alteromonadales</taxon>
        <taxon>Alteromonadaceae</taxon>
        <taxon>Bowmanella</taxon>
    </lineage>
</organism>
<feature type="transmembrane region" description="Helical" evidence="1">
    <location>
        <begin position="56"/>
        <end position="77"/>
    </location>
</feature>
<name>A0A939ITT7_9ALTE</name>
<dbReference type="AlphaFoldDB" id="A0A939ITT7"/>
<keyword evidence="1" id="KW-1133">Transmembrane helix</keyword>
<keyword evidence="1" id="KW-0472">Membrane</keyword>
<keyword evidence="3" id="KW-1185">Reference proteome</keyword>
<protein>
    <submittedName>
        <fullName evidence="2">Rod shape-determining protein RodA</fullName>
    </submittedName>
</protein>
<reference evidence="2" key="1">
    <citation type="submission" date="2021-03" db="EMBL/GenBank/DDBJ databases">
        <title>novel species isolated from a fishpond in China.</title>
        <authorList>
            <person name="Lu H."/>
            <person name="Cai Z."/>
        </authorList>
    </citation>
    <scope>NUCLEOTIDE SEQUENCE</scope>
    <source>
        <strain evidence="2">JCM 30855</strain>
    </source>
</reference>
<dbReference type="Proteomes" id="UP000664654">
    <property type="component" value="Unassembled WGS sequence"/>
</dbReference>
<evidence type="ECO:0000256" key="1">
    <source>
        <dbReference type="SAM" id="Phobius"/>
    </source>
</evidence>
<dbReference type="EMBL" id="JAFKCV010000425">
    <property type="protein sequence ID" value="MBN7828137.1"/>
    <property type="molecule type" value="Genomic_DNA"/>
</dbReference>
<feature type="transmembrane region" description="Helical" evidence="1">
    <location>
        <begin position="20"/>
        <end position="44"/>
    </location>
</feature>
<feature type="non-terminal residue" evidence="2">
    <location>
        <position position="78"/>
    </location>
</feature>
<proteinExistence type="predicted"/>
<sequence length="78" mass="8832">MSLMQKTKLDPNKRSIWQKIHIDLPLLLGLLTLMGVGLFVIYSAGGQDWDLIKRQLIRLTLALGVMFVVAQIPPLAYR</sequence>
<comment type="caution">
    <text evidence="2">The sequence shown here is derived from an EMBL/GenBank/DDBJ whole genome shotgun (WGS) entry which is preliminary data.</text>
</comment>